<evidence type="ECO:0000256" key="1">
    <source>
        <dbReference type="SAM" id="MobiDB-lite"/>
    </source>
</evidence>
<name>A0ABR1U2H6_9PEZI</name>
<sequence length="187" mass="20750">MPRSVAGSPDQPAVEEDEVLSTNATVGSESRCGTPRADRELQDRAQSSQARRPLTRALVRQAQLQHSAPDDQLPVIARDDTPMWEDSQFRGLTPPPLPYETRPQKKKKRAIHEIIEDNSPREPDSMTREIEDLLKPKQQEQAESSSAVVAEQRRCGNSQSAEKSLGLDHTAKRVKKTSSSKSDDGLS</sequence>
<feature type="region of interest" description="Disordered" evidence="1">
    <location>
        <begin position="1"/>
        <end position="187"/>
    </location>
</feature>
<comment type="caution">
    <text evidence="2">The sequence shown here is derived from an EMBL/GenBank/DDBJ whole genome shotgun (WGS) entry which is preliminary data.</text>
</comment>
<proteinExistence type="predicted"/>
<dbReference type="Proteomes" id="UP001444661">
    <property type="component" value="Unassembled WGS sequence"/>
</dbReference>
<keyword evidence="3" id="KW-1185">Reference proteome</keyword>
<dbReference type="EMBL" id="JAQQWK010000002">
    <property type="protein sequence ID" value="KAK8052114.1"/>
    <property type="molecule type" value="Genomic_DNA"/>
</dbReference>
<evidence type="ECO:0000313" key="2">
    <source>
        <dbReference type="EMBL" id="KAK8052114.1"/>
    </source>
</evidence>
<feature type="compositionally biased region" description="Basic and acidic residues" evidence="1">
    <location>
        <begin position="111"/>
        <end position="140"/>
    </location>
</feature>
<evidence type="ECO:0000313" key="3">
    <source>
        <dbReference type="Proteomes" id="UP001444661"/>
    </source>
</evidence>
<organism evidence="2 3">
    <name type="scientific">Apiospora rasikravindrae</name>
    <dbReference type="NCBI Taxonomy" id="990691"/>
    <lineage>
        <taxon>Eukaryota</taxon>
        <taxon>Fungi</taxon>
        <taxon>Dikarya</taxon>
        <taxon>Ascomycota</taxon>
        <taxon>Pezizomycotina</taxon>
        <taxon>Sordariomycetes</taxon>
        <taxon>Xylariomycetidae</taxon>
        <taxon>Amphisphaeriales</taxon>
        <taxon>Apiosporaceae</taxon>
        <taxon>Apiospora</taxon>
    </lineage>
</organism>
<protein>
    <submittedName>
        <fullName evidence="2">Uncharacterized protein</fullName>
    </submittedName>
</protein>
<gene>
    <name evidence="2" type="ORF">PG993_003499</name>
</gene>
<reference evidence="2 3" key="1">
    <citation type="submission" date="2023-01" db="EMBL/GenBank/DDBJ databases">
        <title>Analysis of 21 Apiospora genomes using comparative genomics revels a genus with tremendous synthesis potential of carbohydrate active enzymes and secondary metabolites.</title>
        <authorList>
            <person name="Sorensen T."/>
        </authorList>
    </citation>
    <scope>NUCLEOTIDE SEQUENCE [LARGE SCALE GENOMIC DNA]</scope>
    <source>
        <strain evidence="2 3">CBS 33761</strain>
    </source>
</reference>
<accession>A0ABR1U2H6</accession>